<protein>
    <submittedName>
        <fullName evidence="1">Uncharacterized protein</fullName>
    </submittedName>
</protein>
<name>A0ACC0XP31_9ROSI</name>
<evidence type="ECO:0000313" key="1">
    <source>
        <dbReference type="EMBL" id="KAJ0020733.1"/>
    </source>
</evidence>
<organism evidence="1 2">
    <name type="scientific">Pistacia integerrima</name>
    <dbReference type="NCBI Taxonomy" id="434235"/>
    <lineage>
        <taxon>Eukaryota</taxon>
        <taxon>Viridiplantae</taxon>
        <taxon>Streptophyta</taxon>
        <taxon>Embryophyta</taxon>
        <taxon>Tracheophyta</taxon>
        <taxon>Spermatophyta</taxon>
        <taxon>Magnoliopsida</taxon>
        <taxon>eudicotyledons</taxon>
        <taxon>Gunneridae</taxon>
        <taxon>Pentapetalae</taxon>
        <taxon>rosids</taxon>
        <taxon>malvids</taxon>
        <taxon>Sapindales</taxon>
        <taxon>Anacardiaceae</taxon>
        <taxon>Pistacia</taxon>
    </lineage>
</organism>
<dbReference type="EMBL" id="CM047746">
    <property type="protein sequence ID" value="KAJ0020733.1"/>
    <property type="molecule type" value="Genomic_DNA"/>
</dbReference>
<sequence>MDLLARTNMINAKPILTPLPTSPPITLQSGTTLSEPIEYRTIVRSLQYLLITRLDLAFTVNKLSQFMHWPTTNHWVLVKRLLCYLCGSFNDCIQFYRDHPLSVHAYSDVDCAGNKDDFSSTSVMLKQRTVARSFTVAEYRAVASTAAELN</sequence>
<proteinExistence type="predicted"/>
<evidence type="ECO:0000313" key="2">
    <source>
        <dbReference type="Proteomes" id="UP001163603"/>
    </source>
</evidence>
<dbReference type="Proteomes" id="UP001163603">
    <property type="component" value="Chromosome 11"/>
</dbReference>
<keyword evidence="2" id="KW-1185">Reference proteome</keyword>
<gene>
    <name evidence="1" type="ORF">Pint_31516</name>
</gene>
<comment type="caution">
    <text evidence="1">The sequence shown here is derived from an EMBL/GenBank/DDBJ whole genome shotgun (WGS) entry which is preliminary data.</text>
</comment>
<reference evidence="2" key="1">
    <citation type="journal article" date="2023" name="G3 (Bethesda)">
        <title>Genome assembly and association tests identify interacting loci associated with vigor, precocity, and sex in interspecific pistachio rootstocks.</title>
        <authorList>
            <person name="Palmer W."/>
            <person name="Jacygrad E."/>
            <person name="Sagayaradj S."/>
            <person name="Cavanaugh K."/>
            <person name="Han R."/>
            <person name="Bertier L."/>
            <person name="Beede B."/>
            <person name="Kafkas S."/>
            <person name="Golino D."/>
            <person name="Preece J."/>
            <person name="Michelmore R."/>
        </authorList>
    </citation>
    <scope>NUCLEOTIDE SEQUENCE [LARGE SCALE GENOMIC DNA]</scope>
</reference>
<accession>A0ACC0XP31</accession>